<keyword evidence="6" id="KW-0175">Coiled coil</keyword>
<organism evidence="9 10">
    <name type="scientific">Mesorhabditis spiculigera</name>
    <dbReference type="NCBI Taxonomy" id="96644"/>
    <lineage>
        <taxon>Eukaryota</taxon>
        <taxon>Metazoa</taxon>
        <taxon>Ecdysozoa</taxon>
        <taxon>Nematoda</taxon>
        <taxon>Chromadorea</taxon>
        <taxon>Rhabditida</taxon>
        <taxon>Rhabditina</taxon>
        <taxon>Rhabditomorpha</taxon>
        <taxon>Rhabditoidea</taxon>
        <taxon>Rhabditidae</taxon>
        <taxon>Mesorhabditinae</taxon>
        <taxon>Mesorhabditis</taxon>
    </lineage>
</organism>
<dbReference type="Proteomes" id="UP001177023">
    <property type="component" value="Unassembled WGS sequence"/>
</dbReference>
<proteinExistence type="inferred from homology"/>
<comment type="caution">
    <text evidence="9">The sequence shown here is derived from an EMBL/GenBank/DDBJ whole genome shotgun (WGS) entry which is preliminary data.</text>
</comment>
<feature type="chain" id="PRO_5041226042" description="Fatty-acid and retinol-binding protein 1" evidence="8">
    <location>
        <begin position="18"/>
        <end position="211"/>
    </location>
</feature>
<dbReference type="GO" id="GO:0005576">
    <property type="term" value="C:extracellular region"/>
    <property type="evidence" value="ECO:0007669"/>
    <property type="project" value="UniProtKB-SubCell"/>
</dbReference>
<evidence type="ECO:0000313" key="9">
    <source>
        <dbReference type="EMBL" id="CAJ0580209.1"/>
    </source>
</evidence>
<dbReference type="Pfam" id="PF05823">
    <property type="entry name" value="Gp-FAR-1"/>
    <property type="match status" value="1"/>
</dbReference>
<protein>
    <recommendedName>
        <fullName evidence="3">Fatty-acid and retinol-binding protein 1</fullName>
    </recommendedName>
</protein>
<feature type="signal peptide" evidence="8">
    <location>
        <begin position="1"/>
        <end position="17"/>
    </location>
</feature>
<evidence type="ECO:0000256" key="6">
    <source>
        <dbReference type="ARBA" id="ARBA00023054"/>
    </source>
</evidence>
<keyword evidence="10" id="KW-1185">Reference proteome</keyword>
<dbReference type="PANTHER" id="PTHR31418:SF7">
    <property type="entry name" value="FATTY-ACID AND RETINOL-BINDING PROTEIN 1"/>
    <property type="match status" value="1"/>
</dbReference>
<dbReference type="EMBL" id="CATQJA010002659">
    <property type="protein sequence ID" value="CAJ0580209.1"/>
    <property type="molecule type" value="Genomic_DNA"/>
</dbReference>
<name>A0AA36D5I0_9BILA</name>
<dbReference type="AlphaFoldDB" id="A0AA36D5I0"/>
<dbReference type="PANTHER" id="PTHR31418">
    <property type="entry name" value="FATTY-ACID AND RETINOL-BINDING PROTEIN 1"/>
    <property type="match status" value="1"/>
</dbReference>
<comment type="subcellular location">
    <subcellularLocation>
        <location evidence="1">Secreted</location>
    </subcellularLocation>
</comment>
<keyword evidence="4" id="KW-0964">Secreted</keyword>
<dbReference type="Gene3D" id="1.20.120.1100">
    <property type="match status" value="1"/>
</dbReference>
<keyword evidence="5 8" id="KW-0732">Signal</keyword>
<comment type="similarity">
    <text evidence="2">Belongs to the fatty-acid and retinol-binding protein (FARBP) family.</text>
</comment>
<gene>
    <name evidence="9" type="ORF">MSPICULIGERA_LOCUS18408</name>
</gene>
<evidence type="ECO:0000256" key="2">
    <source>
        <dbReference type="ARBA" id="ARBA00006648"/>
    </source>
</evidence>
<dbReference type="GO" id="GO:0008289">
    <property type="term" value="F:lipid binding"/>
    <property type="evidence" value="ECO:0007669"/>
    <property type="project" value="UniProtKB-KW"/>
</dbReference>
<reference evidence="9" key="1">
    <citation type="submission" date="2023-06" db="EMBL/GenBank/DDBJ databases">
        <authorList>
            <person name="Delattre M."/>
        </authorList>
    </citation>
    <scope>NUCLEOTIDE SEQUENCE</scope>
    <source>
        <strain evidence="9">AF72</strain>
    </source>
</reference>
<evidence type="ECO:0000313" key="10">
    <source>
        <dbReference type="Proteomes" id="UP001177023"/>
    </source>
</evidence>
<evidence type="ECO:0000256" key="4">
    <source>
        <dbReference type="ARBA" id="ARBA00022525"/>
    </source>
</evidence>
<evidence type="ECO:0000256" key="7">
    <source>
        <dbReference type="ARBA" id="ARBA00023121"/>
    </source>
</evidence>
<evidence type="ECO:0000256" key="3">
    <source>
        <dbReference type="ARBA" id="ARBA00017453"/>
    </source>
</evidence>
<dbReference type="InterPro" id="IPR008632">
    <property type="entry name" value="Gp-FAR-1"/>
</dbReference>
<evidence type="ECO:0000256" key="1">
    <source>
        <dbReference type="ARBA" id="ARBA00004613"/>
    </source>
</evidence>
<accession>A0AA36D5I0</accession>
<feature type="non-terminal residue" evidence="9">
    <location>
        <position position="211"/>
    </location>
</feature>
<evidence type="ECO:0000256" key="8">
    <source>
        <dbReference type="SAM" id="SignalP"/>
    </source>
</evidence>
<evidence type="ECO:0000256" key="5">
    <source>
        <dbReference type="ARBA" id="ARBA00022729"/>
    </source>
</evidence>
<keyword evidence="7" id="KW-0446">Lipid-binding</keyword>
<sequence length="211" mass="23777">MKIVVFCVLSLCGLAYGRPVASNQAGLKAILTGLKFDITDTLPKELLDEFSPDLQEFAKSLDMVDAAALLMLYQKKDTLETMEQVPIALKEISPNTYKKVKKLTTACKQRYEKLTPEAQKLFREHGADGLSGMNGYNDLTTEERTEKLGSFVLAFANLSDDDKESVREQFPVVYKLNTDPYFILKATLALQRQFEKKVGRLRGQVQLLEEV</sequence>